<dbReference type="OrthoDB" id="5195005at2"/>
<dbReference type="Gene3D" id="2.40.50.140">
    <property type="entry name" value="Nucleic acid-binding proteins"/>
    <property type="match status" value="1"/>
</dbReference>
<dbReference type="PROSITE" id="PS51857">
    <property type="entry name" value="CSD_2"/>
    <property type="match status" value="1"/>
</dbReference>
<dbReference type="InterPro" id="IPR012340">
    <property type="entry name" value="NA-bd_OB-fold"/>
</dbReference>
<name>A0A2Y9C0H2_9MICO</name>
<dbReference type="Proteomes" id="UP000250222">
    <property type="component" value="Unassembled WGS sequence"/>
</dbReference>
<reference evidence="2 3" key="1">
    <citation type="submission" date="2016-10" db="EMBL/GenBank/DDBJ databases">
        <authorList>
            <person name="Cai Z."/>
        </authorList>
    </citation>
    <scope>NUCLEOTIDE SEQUENCE [LARGE SCALE GENOMIC DNA]</scope>
    <source>
        <strain evidence="2 3">CGMCC 1.10826</strain>
    </source>
</reference>
<dbReference type="AlphaFoldDB" id="A0A2Y9C0H2"/>
<organism evidence="2 3">
    <name type="scientific">Georgenia satyanarayanai</name>
    <dbReference type="NCBI Taxonomy" id="860221"/>
    <lineage>
        <taxon>Bacteria</taxon>
        <taxon>Bacillati</taxon>
        <taxon>Actinomycetota</taxon>
        <taxon>Actinomycetes</taxon>
        <taxon>Micrococcales</taxon>
        <taxon>Bogoriellaceae</taxon>
        <taxon>Georgenia</taxon>
    </lineage>
</organism>
<dbReference type="RefSeq" id="WP_110853534.1">
    <property type="nucleotide sequence ID" value="NZ_QKLZ01000015.1"/>
</dbReference>
<evidence type="ECO:0000259" key="1">
    <source>
        <dbReference type="PROSITE" id="PS51857"/>
    </source>
</evidence>
<dbReference type="SUPFAM" id="SSF50249">
    <property type="entry name" value="Nucleic acid-binding proteins"/>
    <property type="match status" value="1"/>
</dbReference>
<gene>
    <name evidence="2" type="ORF">SAMN05216184_115102</name>
</gene>
<evidence type="ECO:0000313" key="3">
    <source>
        <dbReference type="Proteomes" id="UP000250222"/>
    </source>
</evidence>
<dbReference type="EMBL" id="UETB01000015">
    <property type="protein sequence ID" value="SSA46172.1"/>
    <property type="molecule type" value="Genomic_DNA"/>
</dbReference>
<feature type="domain" description="CSD" evidence="1">
    <location>
        <begin position="12"/>
        <end position="80"/>
    </location>
</feature>
<dbReference type="InterPro" id="IPR002059">
    <property type="entry name" value="CSP_DNA-bd"/>
</dbReference>
<keyword evidence="3" id="KW-1185">Reference proteome</keyword>
<proteinExistence type="predicted"/>
<dbReference type="GO" id="GO:0003676">
    <property type="term" value="F:nucleic acid binding"/>
    <property type="evidence" value="ECO:0007669"/>
    <property type="project" value="InterPro"/>
</dbReference>
<protein>
    <submittedName>
        <fullName evidence="2">Cold shock protein (Beta-ribbon, CspA family)</fullName>
    </submittedName>
</protein>
<sequence length="90" mass="10244">MEHIGEPGRPEWIAGRVRQWRGDEGWGVIDSEATPGGCWCHFSAIQAEGYRELRDGEVVEFSFEKVEQDGWPFRAIAVQRMGPDISPDRL</sequence>
<evidence type="ECO:0000313" key="2">
    <source>
        <dbReference type="EMBL" id="SSA46172.1"/>
    </source>
</evidence>
<accession>A0A2Y9C0H2</accession>
<dbReference type="Pfam" id="PF00313">
    <property type="entry name" value="CSD"/>
    <property type="match status" value="1"/>
</dbReference>